<dbReference type="Proteomes" id="UP001565200">
    <property type="component" value="Unassembled WGS sequence"/>
</dbReference>
<dbReference type="RefSeq" id="WP_369863995.1">
    <property type="nucleotide sequence ID" value="NZ_JBCLPP010000057.1"/>
</dbReference>
<organism evidence="2 3">
    <name type="scientific">Heminiphilus faecis</name>
    <dbReference type="NCBI Taxonomy" id="2601703"/>
    <lineage>
        <taxon>Bacteria</taxon>
        <taxon>Pseudomonadati</taxon>
        <taxon>Bacteroidota</taxon>
        <taxon>Bacteroidia</taxon>
        <taxon>Bacteroidales</taxon>
        <taxon>Muribaculaceae</taxon>
        <taxon>Heminiphilus</taxon>
    </lineage>
</organism>
<protein>
    <submittedName>
        <fullName evidence="2">Fimbrillin family protein</fullName>
    </submittedName>
</protein>
<keyword evidence="3" id="KW-1185">Reference proteome</keyword>
<comment type="caution">
    <text evidence="2">The sequence shown here is derived from an EMBL/GenBank/DDBJ whole genome shotgun (WGS) entry which is preliminary data.</text>
</comment>
<name>A0ABV4CYT8_9BACT</name>
<dbReference type="InterPro" id="IPR042278">
    <property type="entry name" value="Mfa-like_1_N"/>
</dbReference>
<accession>A0ABV4CYT8</accession>
<feature type="chain" id="PRO_5045847457" evidence="1">
    <location>
        <begin position="20"/>
        <end position="439"/>
    </location>
</feature>
<keyword evidence="1" id="KW-0732">Signal</keyword>
<evidence type="ECO:0000256" key="1">
    <source>
        <dbReference type="SAM" id="SignalP"/>
    </source>
</evidence>
<dbReference type="Gene3D" id="2.60.40.2620">
    <property type="entry name" value="Fimbrillin-like"/>
    <property type="match status" value="1"/>
</dbReference>
<dbReference type="InterPro" id="IPR025049">
    <property type="entry name" value="Mfa-like_1"/>
</dbReference>
<dbReference type="EMBL" id="JBCLPP010000057">
    <property type="protein sequence ID" value="MEY8246573.1"/>
    <property type="molecule type" value="Genomic_DNA"/>
</dbReference>
<evidence type="ECO:0000313" key="3">
    <source>
        <dbReference type="Proteomes" id="UP001565200"/>
    </source>
</evidence>
<proteinExistence type="predicted"/>
<evidence type="ECO:0000313" key="2">
    <source>
        <dbReference type="EMBL" id="MEY8246573.1"/>
    </source>
</evidence>
<feature type="signal peptide" evidence="1">
    <location>
        <begin position="1"/>
        <end position="19"/>
    </location>
</feature>
<dbReference type="PROSITE" id="PS51257">
    <property type="entry name" value="PROKAR_LIPOPROTEIN"/>
    <property type="match status" value="1"/>
</dbReference>
<dbReference type="CDD" id="cd13120">
    <property type="entry name" value="BF2867_like_N"/>
    <property type="match status" value="1"/>
</dbReference>
<gene>
    <name evidence="2" type="ORF">AAK873_13270</name>
</gene>
<dbReference type="Pfam" id="PF13149">
    <property type="entry name" value="Mfa_like_1"/>
    <property type="match status" value="1"/>
</dbReference>
<reference evidence="2 3" key="1">
    <citation type="submission" date="2024-03" db="EMBL/GenBank/DDBJ databases">
        <title>Mouse gut bacterial collection (mGBC) of GemPharmatech.</title>
        <authorList>
            <person name="He Y."/>
            <person name="Dong L."/>
            <person name="Wu D."/>
            <person name="Gao X."/>
            <person name="Lin Z."/>
        </authorList>
    </citation>
    <scope>NUCLEOTIDE SEQUENCE [LARGE SCALE GENOMIC DNA]</scope>
    <source>
        <strain evidence="2 3">54-13</strain>
    </source>
</reference>
<sequence length="439" mass="47835">MNSKIIFLGLAGAMSLMLASCSGEEADEILKGDAISFNTSVSRATELTQSNLAGFRVYADADSYKNLFIDGAWAKREGTSNVFTLPTSYYWPQGVQKIRFWAYAPYNGPDAAQVLNPQFSVDEQKFGAYNPKTDLKEAGKEHNDIVVAYTEVTQAAASGSSVELKFHHALSQIEVKAILGEGARKGIKADPDNGVDKGHEGMIVYVKGAWIMNVAGSGTLSFNKQEDAKDNHILWNADANIKGNYGRVTSKKMELDGVAGTPSGLIVNGADATLPYSLMLIPQETEKYTFANENSAAKEGAYILVLCRVESVHMETNHDGKLPESVIVGEDNETHVHQMFPVSEKFDDKEFGYACVPIDINWKPGKKYTYTLQFCGTNSGAGVYPPELPTMPDAGDDVVVVKPDTDKKPGTPVLNNPLKFTVKMDSWNSGAEDQKPEMN</sequence>